<protein>
    <submittedName>
        <fullName evidence="1">Uncharacterized protein</fullName>
    </submittedName>
</protein>
<proteinExistence type="predicted"/>
<name>A0ACB8UZK5_9EURO</name>
<accession>A0ACB8UZK5</accession>
<dbReference type="EMBL" id="JALBCA010000027">
    <property type="protein sequence ID" value="KAI2388987.1"/>
    <property type="molecule type" value="Genomic_DNA"/>
</dbReference>
<organism evidence="1">
    <name type="scientific">Ophidiomyces ophidiicola</name>
    <dbReference type="NCBI Taxonomy" id="1387563"/>
    <lineage>
        <taxon>Eukaryota</taxon>
        <taxon>Fungi</taxon>
        <taxon>Dikarya</taxon>
        <taxon>Ascomycota</taxon>
        <taxon>Pezizomycotina</taxon>
        <taxon>Eurotiomycetes</taxon>
        <taxon>Eurotiomycetidae</taxon>
        <taxon>Onygenales</taxon>
        <taxon>Onygenaceae</taxon>
        <taxon>Ophidiomyces</taxon>
    </lineage>
</organism>
<sequence length="1089" mass="121182">MGDQMGKVTDIPTAYNSPVDVRVPQRKNRNKSSSSFRLGSTFTALKRSSSNPGARSIRQVLPRVATKRPSHDSELVVRKRPFQRHHSETITPHETPSRPYAGDDFQDSPGSDDLASNSVLEGPSSSPLTSYGPASVGIDTDPAQIVNLALSLSESRRQTLPGRAGSSLISQDRRLSHAIPARSLISDDMIPSMRNDDWQSKINTQGGSLRMSRNSQQLLASPIPFLAQGSQGLETHAFSAGTIARAEKAKRHFELVSEYLRLLPHLPPISPTPTKLNDLPGTPESSSAHGRVYNPLQYIRNRKVRFRERKPINAEEEGWGDVAGVRAWVDHIIQSLDNKEYAAEECFRLPPLKSPTGGNETSQELENLHSSPSRTNTSDANKPRRPRLDWAMTPADLLADAAWVEADSNKLKLENTDGHKIFPGTTKLRPVKLATPNPSLELTSISQFYNPLYSTGELPNFKSIGSRSAYNPNRGRRINKFVKSTHLMPSHGRSVSGSTSGWRRALSRSRSPSSSRSNGDDKSPSKGYLKNQTSLKLRNTVRDLLPPLDVDLNEHTTSRHLGYPPSLSSIDNSHNIYTSRPSFEEAESLQQSPINKPVFPSIASNLSPTWSRDSSPSRNYHLSIQDSIDRQSSKLQHDDVVSPQPPPKPQAATFAISGLEPQYPKFDNQNPRFSNDLYIPSHDSSIQHPSSSNSRIGKELDSKRRGIFKGGRLAELVGSEVSKVGELIRKKDQSSHSRYSSSSSSNSEYMDVGDTIPGSRRIPKPKLTRFPTQSDIGTQSQIEQVSEPPKYYTSNLPAFTSSLKRDGINTEYPLPSQSRIDSVKIDPSVDNNASLGVEKNLGQKQSLLWLGRGHPEPAAPIQRRPGLQSTRHWTQSSRSIPKYSGSYRIDKNEIVRVRAHLLSTGVKAKEICRLSNENSPFPTFNPLFIGASDYLHSPLPYIGDEKLAAAATKCLMCAFDDRMYKVQNTISEFSSSSIPKLISDFELLERLVTTSLSDRLSVVSHEAENLTSQLATTSTLAIKQLNDALDKGIRKRKRRFRWVSRFGYVLLEWVLVGVMWCVWTVVMIWKLCKGIWRGSVSGVRWIFWL</sequence>
<gene>
    <name evidence="1" type="ORF">LOY88_002361</name>
</gene>
<reference evidence="1" key="1">
    <citation type="journal article" date="2022" name="bioRxiv">
        <title>Population genetic analysis of Ophidiomyces ophidiicola, the causative agent of snake fungal disease, indicates recent introductions to the USA.</title>
        <authorList>
            <person name="Ladner J.T."/>
            <person name="Palmer J.M."/>
            <person name="Ettinger C.L."/>
            <person name="Stajich J.E."/>
            <person name="Farrell T.M."/>
            <person name="Glorioso B.M."/>
            <person name="Lawson B."/>
            <person name="Price S.J."/>
            <person name="Stengle A.G."/>
            <person name="Grear D.A."/>
            <person name="Lorch J.M."/>
        </authorList>
    </citation>
    <scope>NUCLEOTIDE SEQUENCE</scope>
    <source>
        <strain evidence="1">NWHC 24266-5</strain>
    </source>
</reference>
<evidence type="ECO:0000313" key="1">
    <source>
        <dbReference type="EMBL" id="KAI2388987.1"/>
    </source>
</evidence>
<comment type="caution">
    <text evidence="1">The sequence shown here is derived from an EMBL/GenBank/DDBJ whole genome shotgun (WGS) entry which is preliminary data.</text>
</comment>